<evidence type="ECO:0000256" key="1">
    <source>
        <dbReference type="SAM" id="MobiDB-lite"/>
    </source>
</evidence>
<gene>
    <name evidence="2" type="ORF">QCA50_010715</name>
</gene>
<keyword evidence="3" id="KW-1185">Reference proteome</keyword>
<dbReference type="AlphaFoldDB" id="A0AAW0G7F3"/>
<evidence type="ECO:0000313" key="2">
    <source>
        <dbReference type="EMBL" id="KAK7685908.1"/>
    </source>
</evidence>
<dbReference type="EMBL" id="JASBNA010000018">
    <property type="protein sequence ID" value="KAK7685908.1"/>
    <property type="molecule type" value="Genomic_DNA"/>
</dbReference>
<evidence type="ECO:0008006" key="4">
    <source>
        <dbReference type="Google" id="ProtNLM"/>
    </source>
</evidence>
<feature type="region of interest" description="Disordered" evidence="1">
    <location>
        <begin position="27"/>
        <end position="81"/>
    </location>
</feature>
<feature type="region of interest" description="Disordered" evidence="1">
    <location>
        <begin position="113"/>
        <end position="192"/>
    </location>
</feature>
<accession>A0AAW0G7F3</accession>
<dbReference type="PANTHER" id="PTHR38846:SF1">
    <property type="entry name" value="C3H1-TYPE DOMAIN-CONTAINING PROTEIN"/>
    <property type="match status" value="1"/>
</dbReference>
<reference evidence="2 3" key="1">
    <citation type="submission" date="2022-09" db="EMBL/GenBank/DDBJ databases">
        <authorList>
            <person name="Palmer J.M."/>
        </authorList>
    </citation>
    <scope>NUCLEOTIDE SEQUENCE [LARGE SCALE GENOMIC DNA]</scope>
    <source>
        <strain evidence="2 3">DSM 7382</strain>
    </source>
</reference>
<evidence type="ECO:0000313" key="3">
    <source>
        <dbReference type="Proteomes" id="UP001385951"/>
    </source>
</evidence>
<feature type="compositionally biased region" description="Polar residues" evidence="1">
    <location>
        <begin position="113"/>
        <end position="126"/>
    </location>
</feature>
<protein>
    <recommendedName>
        <fullName evidence="4">SPK domain-containing protein</fullName>
    </recommendedName>
</protein>
<sequence>MSDSDSDYDIFYDEFVIDDEVLSVLDQTENAYPPSSCPVSSDAEQEDGDNVISVSSTSINRESTHPASGSPHQDNENLDHDFEDEYNCFPELFLTQEDNHRLDELERQFLQSQAHTASCPSPTTLAVLSPSPIHKENFSGSTGVPPPRSKKRKPLQPHNRSSSPIIISSSDEAEVKPVVPSKRAGLTRPSRRRVRYNPDDVIVISSSDEENQEIETLLQPPTLVKTEIAEKPVKRRKLNPSENSSGVISQSLLTGYFSPVDHSLSSGSVNPTKVESNAPTSVEVTNLRPIDKFFANFPTFNYRRHAPLNDEFARLRKHQGWEPRTKENTEMYGEFRNALIAEFNATYGMDENDIRSWQYLCTLLRIDPVPTSMERCREIVLSTHVNLVDLLDTHRTGKQVTIFETEAELRHYTIERKRFFPLDEARQGGVLKYLLRHILH</sequence>
<comment type="caution">
    <text evidence="2">The sequence shown here is derived from an EMBL/GenBank/DDBJ whole genome shotgun (WGS) entry which is preliminary data.</text>
</comment>
<proteinExistence type="predicted"/>
<dbReference type="PANTHER" id="PTHR38846">
    <property type="entry name" value="C3H1-TYPE DOMAIN-CONTAINING PROTEIN"/>
    <property type="match status" value="1"/>
</dbReference>
<dbReference type="Proteomes" id="UP001385951">
    <property type="component" value="Unassembled WGS sequence"/>
</dbReference>
<feature type="compositionally biased region" description="Polar residues" evidence="1">
    <location>
        <begin position="52"/>
        <end position="72"/>
    </location>
</feature>
<organism evidence="2 3">
    <name type="scientific">Cerrena zonata</name>
    <dbReference type="NCBI Taxonomy" id="2478898"/>
    <lineage>
        <taxon>Eukaryota</taxon>
        <taxon>Fungi</taxon>
        <taxon>Dikarya</taxon>
        <taxon>Basidiomycota</taxon>
        <taxon>Agaricomycotina</taxon>
        <taxon>Agaricomycetes</taxon>
        <taxon>Polyporales</taxon>
        <taxon>Cerrenaceae</taxon>
        <taxon>Cerrena</taxon>
    </lineage>
</organism>
<feature type="compositionally biased region" description="Low complexity" evidence="1">
    <location>
        <begin position="161"/>
        <end position="170"/>
    </location>
</feature>
<name>A0AAW0G7F3_9APHY</name>